<gene>
    <name evidence="4" type="ORF">Daus18300_010518</name>
</gene>
<reference evidence="4 5" key="1">
    <citation type="journal article" date="2024" name="IMA Fungus">
        <title>IMA Genome - F19 : A genome assembly and annotation guide to empower mycologists, including annotated draft genome sequences of Ceratocystis pirilliformis, Diaporthe australafricana, Fusarium ophioides, Paecilomyces lecythidis, and Sporothrix stenoceras.</title>
        <authorList>
            <person name="Aylward J."/>
            <person name="Wilson A.M."/>
            <person name="Visagie C.M."/>
            <person name="Spraker J."/>
            <person name="Barnes I."/>
            <person name="Buitendag C."/>
            <person name="Ceriani C."/>
            <person name="Del Mar Angel L."/>
            <person name="du Plessis D."/>
            <person name="Fuchs T."/>
            <person name="Gasser K."/>
            <person name="Kramer D."/>
            <person name="Li W."/>
            <person name="Munsamy K."/>
            <person name="Piso A."/>
            <person name="Price J.L."/>
            <person name="Sonnekus B."/>
            <person name="Thomas C."/>
            <person name="van der Nest A."/>
            <person name="van Dijk A."/>
            <person name="van Heerden A."/>
            <person name="van Vuuren N."/>
            <person name="Yilmaz N."/>
            <person name="Duong T.A."/>
            <person name="van der Merwe N.A."/>
            <person name="Wingfield M.J."/>
            <person name="Wingfield B.D."/>
        </authorList>
    </citation>
    <scope>NUCLEOTIDE SEQUENCE [LARGE SCALE GENOMIC DNA]</scope>
    <source>
        <strain evidence="4 5">CMW 18300</strain>
    </source>
</reference>
<evidence type="ECO:0000256" key="2">
    <source>
        <dbReference type="ARBA" id="ARBA00023043"/>
    </source>
</evidence>
<dbReference type="InterPro" id="IPR002110">
    <property type="entry name" value="Ankyrin_rpt"/>
</dbReference>
<dbReference type="PROSITE" id="PS50088">
    <property type="entry name" value="ANK_REPEAT"/>
    <property type="match status" value="3"/>
</dbReference>
<dbReference type="SMART" id="SM00248">
    <property type="entry name" value="ANK"/>
    <property type="match status" value="5"/>
</dbReference>
<dbReference type="Pfam" id="PF00023">
    <property type="entry name" value="Ank"/>
    <property type="match status" value="1"/>
</dbReference>
<comment type="caution">
    <text evidence="4">The sequence shown here is derived from an EMBL/GenBank/DDBJ whole genome shotgun (WGS) entry which is preliminary data.</text>
</comment>
<dbReference type="CDD" id="cd09917">
    <property type="entry name" value="F-box_SF"/>
    <property type="match status" value="1"/>
</dbReference>
<sequence>MDTSDNDTAVTPGLGTNIGDLPNEVILEIIGHRNLSARGLVSLACTSKLYHEIVIKPAYRRHVETKFGLAIYWAIQNEQHGTLKRLVDCGVDVNMHDNQGRLLNTYDLFAVHDIWQTKASIDWRFDAYVAPLAWAASLGRDSMVEYLLDRGAHIEQDSSGLCDCHCELLRCQRLLPDRPVFYEDPPETDEDNPFSDYVDSIPDSDSDWTPLHYAICNRHDSTARLLLERGASAHRVGCGVTALHVAARWGVEDTIHYLIDEKLVDIDAQNGAGVTALHLAYVAGRYDLVDVFLECDADINLAYSERSGPWTIFAMACADESFDRALQYLGKGADPHFVLRGDYEDPWTVMRFIYGYRGGQCAYPLGHIDARMALEREIIAGGRVES</sequence>
<dbReference type="Pfam" id="PF12796">
    <property type="entry name" value="Ank_2"/>
    <property type="match status" value="1"/>
</dbReference>
<organism evidence="4 5">
    <name type="scientific">Diaporthe australafricana</name>
    <dbReference type="NCBI Taxonomy" id="127596"/>
    <lineage>
        <taxon>Eukaryota</taxon>
        <taxon>Fungi</taxon>
        <taxon>Dikarya</taxon>
        <taxon>Ascomycota</taxon>
        <taxon>Pezizomycotina</taxon>
        <taxon>Sordariomycetes</taxon>
        <taxon>Sordariomycetidae</taxon>
        <taxon>Diaporthales</taxon>
        <taxon>Diaporthaceae</taxon>
        <taxon>Diaporthe</taxon>
    </lineage>
</organism>
<feature type="repeat" description="ANK" evidence="3">
    <location>
        <begin position="127"/>
        <end position="159"/>
    </location>
</feature>
<dbReference type="InterPro" id="IPR036047">
    <property type="entry name" value="F-box-like_dom_sf"/>
</dbReference>
<dbReference type="Gene3D" id="1.25.40.20">
    <property type="entry name" value="Ankyrin repeat-containing domain"/>
    <property type="match status" value="2"/>
</dbReference>
<evidence type="ECO:0000313" key="5">
    <source>
        <dbReference type="Proteomes" id="UP001583177"/>
    </source>
</evidence>
<dbReference type="InterPro" id="IPR036770">
    <property type="entry name" value="Ankyrin_rpt-contain_sf"/>
</dbReference>
<keyword evidence="1" id="KW-0677">Repeat</keyword>
<name>A0ABR3WA49_9PEZI</name>
<dbReference type="SUPFAM" id="SSF81383">
    <property type="entry name" value="F-box domain"/>
    <property type="match status" value="1"/>
</dbReference>
<dbReference type="Proteomes" id="UP001583177">
    <property type="component" value="Unassembled WGS sequence"/>
</dbReference>
<evidence type="ECO:0000256" key="3">
    <source>
        <dbReference type="PROSITE-ProRule" id="PRU00023"/>
    </source>
</evidence>
<accession>A0ABR3WA49</accession>
<protein>
    <recommendedName>
        <fullName evidence="6">Ankyrin repeat protein</fullName>
    </recommendedName>
</protein>
<dbReference type="PROSITE" id="PS50297">
    <property type="entry name" value="ANK_REP_REGION"/>
    <property type="match status" value="2"/>
</dbReference>
<dbReference type="EMBL" id="JAWRVE010000117">
    <property type="protein sequence ID" value="KAL1856959.1"/>
    <property type="molecule type" value="Genomic_DNA"/>
</dbReference>
<dbReference type="SUPFAM" id="SSF48403">
    <property type="entry name" value="Ankyrin repeat"/>
    <property type="match status" value="1"/>
</dbReference>
<keyword evidence="5" id="KW-1185">Reference proteome</keyword>
<evidence type="ECO:0000313" key="4">
    <source>
        <dbReference type="EMBL" id="KAL1856959.1"/>
    </source>
</evidence>
<proteinExistence type="predicted"/>
<feature type="repeat" description="ANK" evidence="3">
    <location>
        <begin position="272"/>
        <end position="304"/>
    </location>
</feature>
<evidence type="ECO:0008006" key="6">
    <source>
        <dbReference type="Google" id="ProtNLM"/>
    </source>
</evidence>
<keyword evidence="2 3" id="KW-0040">ANK repeat</keyword>
<feature type="repeat" description="ANK" evidence="3">
    <location>
        <begin position="206"/>
        <end position="238"/>
    </location>
</feature>
<evidence type="ECO:0000256" key="1">
    <source>
        <dbReference type="ARBA" id="ARBA00022737"/>
    </source>
</evidence>
<dbReference type="PANTHER" id="PTHR24171">
    <property type="entry name" value="ANKYRIN REPEAT DOMAIN-CONTAINING PROTEIN 39-RELATED"/>
    <property type="match status" value="1"/>
</dbReference>